<dbReference type="AlphaFoldDB" id="A0A0V0SI86"/>
<name>A0A0V0SI86_9BILA</name>
<evidence type="ECO:0000313" key="1">
    <source>
        <dbReference type="EMBL" id="KRX26147.1"/>
    </source>
</evidence>
<reference evidence="1 2" key="1">
    <citation type="submission" date="2015-01" db="EMBL/GenBank/DDBJ databases">
        <title>Evolution of Trichinella species and genotypes.</title>
        <authorList>
            <person name="Korhonen P.K."/>
            <person name="Edoardo P."/>
            <person name="Giuseppe L.R."/>
            <person name="Gasser R.B."/>
        </authorList>
    </citation>
    <scope>NUCLEOTIDE SEQUENCE [LARGE SCALE GENOMIC DNA]</scope>
    <source>
        <strain evidence="1">ISS37</strain>
    </source>
</reference>
<keyword evidence="2" id="KW-1185">Reference proteome</keyword>
<sequence length="109" mass="12328">MNSEGKNKETMRHRRCFSLRPLLIQELLTSCDSMFTLAHWTSWLQRCMERCNQRCMVEMRSLPLVSPQCVLVGGRGCLPNPFERLTVSLRAGLDCTSCGNSDTRCGSAI</sequence>
<organism evidence="1 2">
    <name type="scientific">Trichinella nelsoni</name>
    <dbReference type="NCBI Taxonomy" id="6336"/>
    <lineage>
        <taxon>Eukaryota</taxon>
        <taxon>Metazoa</taxon>
        <taxon>Ecdysozoa</taxon>
        <taxon>Nematoda</taxon>
        <taxon>Enoplea</taxon>
        <taxon>Dorylaimia</taxon>
        <taxon>Trichinellida</taxon>
        <taxon>Trichinellidae</taxon>
        <taxon>Trichinella</taxon>
    </lineage>
</organism>
<evidence type="ECO:0000313" key="2">
    <source>
        <dbReference type="Proteomes" id="UP000054630"/>
    </source>
</evidence>
<dbReference type="Proteomes" id="UP000054630">
    <property type="component" value="Unassembled WGS sequence"/>
</dbReference>
<proteinExistence type="predicted"/>
<gene>
    <name evidence="1" type="ORF">T07_3521</name>
</gene>
<comment type="caution">
    <text evidence="1">The sequence shown here is derived from an EMBL/GenBank/DDBJ whole genome shotgun (WGS) entry which is preliminary data.</text>
</comment>
<dbReference type="EMBL" id="JYDL01000009">
    <property type="protein sequence ID" value="KRX26147.1"/>
    <property type="molecule type" value="Genomic_DNA"/>
</dbReference>
<protein>
    <submittedName>
        <fullName evidence="1">Uncharacterized protein</fullName>
    </submittedName>
</protein>
<accession>A0A0V0SI86</accession>